<dbReference type="GO" id="GO:0010411">
    <property type="term" value="P:xyloglucan metabolic process"/>
    <property type="evidence" value="ECO:0007669"/>
    <property type="project" value="TreeGrafter"/>
</dbReference>
<dbReference type="InterPro" id="IPR015943">
    <property type="entry name" value="WD40/YVTN_repeat-like_dom_sf"/>
</dbReference>
<accession>A0A3B1C170</accession>
<feature type="domain" description="Secretion system C-terminal sorting" evidence="1">
    <location>
        <begin position="255"/>
        <end position="343"/>
    </location>
</feature>
<dbReference type="PANTHER" id="PTHR43739:SF5">
    <property type="entry name" value="EXO-ALPHA-SIALIDASE"/>
    <property type="match status" value="1"/>
</dbReference>
<name>A0A3B1C170_9ZZZZ</name>
<gene>
    <name evidence="2" type="ORF">MNBD_IGNAVI01-2056</name>
</gene>
<dbReference type="SUPFAM" id="SSF50939">
    <property type="entry name" value="Sialidases"/>
    <property type="match status" value="1"/>
</dbReference>
<feature type="non-terminal residue" evidence="2">
    <location>
        <position position="1"/>
    </location>
</feature>
<dbReference type="InterPro" id="IPR036278">
    <property type="entry name" value="Sialidase_sf"/>
</dbReference>
<reference evidence="2" key="1">
    <citation type="submission" date="2018-06" db="EMBL/GenBank/DDBJ databases">
        <authorList>
            <person name="Zhirakovskaya E."/>
        </authorList>
    </citation>
    <scope>NUCLEOTIDE SEQUENCE</scope>
</reference>
<dbReference type="Gene3D" id="2.130.10.10">
    <property type="entry name" value="YVTN repeat-like/Quinoprotein amine dehydrogenase"/>
    <property type="match status" value="2"/>
</dbReference>
<dbReference type="InterPro" id="IPR026444">
    <property type="entry name" value="Secre_tail"/>
</dbReference>
<sequence>DKDNNGNIYAASIGSQNGSGIFKSTDDGTTWNKMWSAETGMNCVYVDENNTVYVGLNYTSTQSGIYRSNDGGNNWQKIFNETENVYAITKLSSGRILAASYGQVFYSDDNGGTWVSTSSGLVSSTPSAFAIRNQDEVFMSTLGYGIYKSTDNGATWTNMTGAGPDYSCLITNSDGSMYAGTRGSWVYKSDDGDNWTLVNSGMGNDKYVLSLLTTKAGYLFVGMDVAGLFRSVEKIVTDVNENTEYPTKFALSQNYPNPFNPSTVIKYSIPTPPQPSSSQGEGVREGFVTLKIYDILGREVATLVNKEQKPGSYKVEWDATNEPSGVYFYRLNTGNFVETKKMILLR</sequence>
<dbReference type="NCBIfam" id="TIGR04183">
    <property type="entry name" value="Por_Secre_tail"/>
    <property type="match status" value="1"/>
</dbReference>
<dbReference type="Gene3D" id="2.60.40.4070">
    <property type="match status" value="1"/>
</dbReference>
<organism evidence="2">
    <name type="scientific">hydrothermal vent metagenome</name>
    <dbReference type="NCBI Taxonomy" id="652676"/>
    <lineage>
        <taxon>unclassified sequences</taxon>
        <taxon>metagenomes</taxon>
        <taxon>ecological metagenomes</taxon>
    </lineage>
</organism>
<dbReference type="EMBL" id="UOGD01000084">
    <property type="protein sequence ID" value="VAX17754.1"/>
    <property type="molecule type" value="Genomic_DNA"/>
</dbReference>
<evidence type="ECO:0000259" key="1">
    <source>
        <dbReference type="Pfam" id="PF18962"/>
    </source>
</evidence>
<dbReference type="PANTHER" id="PTHR43739">
    <property type="entry name" value="XYLOGLUCANASE (EUROFUNG)"/>
    <property type="match status" value="1"/>
</dbReference>
<dbReference type="AlphaFoldDB" id="A0A3B1C170"/>
<dbReference type="InterPro" id="IPR052025">
    <property type="entry name" value="Xyloglucanase_GH74"/>
</dbReference>
<evidence type="ECO:0000313" key="2">
    <source>
        <dbReference type="EMBL" id="VAX17754.1"/>
    </source>
</evidence>
<proteinExistence type="predicted"/>
<dbReference type="Pfam" id="PF18962">
    <property type="entry name" value="Por_Secre_tail"/>
    <property type="match status" value="1"/>
</dbReference>
<dbReference type="CDD" id="cd15482">
    <property type="entry name" value="Sialidase_non-viral"/>
    <property type="match status" value="1"/>
</dbReference>
<protein>
    <recommendedName>
        <fullName evidence="1">Secretion system C-terminal sorting domain-containing protein</fullName>
    </recommendedName>
</protein>